<accession>V5H1G2</accession>
<dbReference type="AlphaFoldDB" id="V5H1G2"/>
<dbReference type="InterPro" id="IPR006171">
    <property type="entry name" value="TOPRIM_dom"/>
</dbReference>
<dbReference type="GO" id="GO:0008270">
    <property type="term" value="F:zinc ion binding"/>
    <property type="evidence" value="ECO:0007669"/>
    <property type="project" value="InterPro"/>
</dbReference>
<evidence type="ECO:0000259" key="1">
    <source>
        <dbReference type="Pfam" id="PF08273"/>
    </source>
</evidence>
<feature type="domain" description="Toprim" evidence="2">
    <location>
        <begin position="264"/>
        <end position="364"/>
    </location>
</feature>
<reference evidence="5" key="1">
    <citation type="submission" date="2012-12" db="EMBL/GenBank/DDBJ databases">
        <title>Genome Sequence of Photobacterium leiognathi lrivu.4.1.</title>
        <authorList>
            <person name="Urbanczyk H."/>
            <person name="Ogura Y."/>
            <person name="Hayashi T."/>
            <person name="Dunlap P.V."/>
        </authorList>
    </citation>
    <scope>NUCLEOTIDE SEQUENCE [LARGE SCALE GENOMIC DNA]</scope>
    <source>
        <strain evidence="5">lrivu.4.1</strain>
    </source>
</reference>
<feature type="domain" description="DUF7146" evidence="3">
    <location>
        <begin position="131"/>
        <end position="233"/>
    </location>
</feature>
<dbReference type="Pfam" id="PF23639">
    <property type="entry name" value="DUF7146"/>
    <property type="match status" value="1"/>
</dbReference>
<evidence type="ECO:0000313" key="4">
    <source>
        <dbReference type="EMBL" id="GAD28565.1"/>
    </source>
</evidence>
<gene>
    <name evidence="4" type="ORF">PLEI_0206</name>
</gene>
<evidence type="ECO:0000259" key="2">
    <source>
        <dbReference type="Pfam" id="PF13362"/>
    </source>
</evidence>
<feature type="domain" description="DNA primase/helicase Gp4 N-terminal Bacteriophage T7-like" evidence="1">
    <location>
        <begin position="39"/>
        <end position="68"/>
    </location>
</feature>
<evidence type="ECO:0000313" key="5">
    <source>
        <dbReference type="Proteomes" id="UP000030675"/>
    </source>
</evidence>
<name>V5H1G2_PHOLE</name>
<dbReference type="InterPro" id="IPR034154">
    <property type="entry name" value="TOPRIM_DnaG/twinkle"/>
</dbReference>
<dbReference type="GO" id="GO:0004386">
    <property type="term" value="F:helicase activity"/>
    <property type="evidence" value="ECO:0007669"/>
    <property type="project" value="InterPro"/>
</dbReference>
<organism evidence="4 5">
    <name type="scientific">Photobacterium leiognathi lrivu.4.1</name>
    <dbReference type="NCBI Taxonomy" id="1248232"/>
    <lineage>
        <taxon>Bacteria</taxon>
        <taxon>Pseudomonadati</taxon>
        <taxon>Pseudomonadota</taxon>
        <taxon>Gammaproteobacteria</taxon>
        <taxon>Vibrionales</taxon>
        <taxon>Vibrionaceae</taxon>
        <taxon>Photobacterium</taxon>
    </lineage>
</organism>
<dbReference type="Pfam" id="PF13362">
    <property type="entry name" value="Toprim_3"/>
    <property type="match status" value="1"/>
</dbReference>
<dbReference type="Proteomes" id="UP000030675">
    <property type="component" value="Unassembled WGS sequence"/>
</dbReference>
<proteinExistence type="predicted"/>
<dbReference type="CDD" id="cd01029">
    <property type="entry name" value="TOPRIM_primases"/>
    <property type="match status" value="1"/>
</dbReference>
<sequence>MMFKRNFSDVVREKANGRWLEILPAVSGKLADAVKNAPYHVPCPRNGGTDGFRFFKEAKATGAAISNSDGAMQSGFDVLMWAEKWSFKTALHEVAHYLGLDDEWKSQANQNLSPVKSAKASFKVSDSELQSRRLKLRQVWQEAHILTDPQSQLARVYLRNRGLKIEELNLAGISRTIRFHPKLAYVHKKQFVGYFPALVSLVSYNNGECINIHRTYLGLDGKKLQMVIDGKKLPTKKLMARCTNSKPAGSSISLGKAVNGVIDIAEGIETALSVMQAKHVACWSCISTALLGNFEPPTDVHTINVWADKDKEKDGKSAGLDAAIKLFERMEKVVVNVNILMPTDDIPDNSNSIDWNDVLVTKGANSFPKTSHLQWQ</sequence>
<dbReference type="EMBL" id="DF196808">
    <property type="protein sequence ID" value="GAD28565.1"/>
    <property type="molecule type" value="Genomic_DNA"/>
</dbReference>
<dbReference type="HOGENOM" id="CLU_059689_1_0_6"/>
<dbReference type="eggNOG" id="COG4643">
    <property type="taxonomic scope" value="Bacteria"/>
</dbReference>
<protein>
    <submittedName>
        <fullName evidence="4">DNA primase</fullName>
    </submittedName>
</protein>
<dbReference type="InterPro" id="IPR055570">
    <property type="entry name" value="DUF7146"/>
</dbReference>
<dbReference type="InterPro" id="IPR013237">
    <property type="entry name" value="Phage_T7_Gp4_N"/>
</dbReference>
<evidence type="ECO:0000259" key="3">
    <source>
        <dbReference type="Pfam" id="PF23639"/>
    </source>
</evidence>
<dbReference type="RefSeq" id="WP_023931108.1">
    <property type="nucleotide sequence ID" value="NZ_DF196808.1"/>
</dbReference>
<dbReference type="Pfam" id="PF08273">
    <property type="entry name" value="Zn_Ribbon_Prim"/>
    <property type="match status" value="1"/>
</dbReference>